<keyword evidence="1" id="KW-1133">Transmembrane helix</keyword>
<organism evidence="2">
    <name type="scientific">freshwater metagenome</name>
    <dbReference type="NCBI Taxonomy" id="449393"/>
    <lineage>
        <taxon>unclassified sequences</taxon>
        <taxon>metagenomes</taxon>
        <taxon>ecological metagenomes</taxon>
    </lineage>
</organism>
<reference evidence="2" key="1">
    <citation type="submission" date="2020-05" db="EMBL/GenBank/DDBJ databases">
        <authorList>
            <person name="Chiriac C."/>
            <person name="Salcher M."/>
            <person name="Ghai R."/>
            <person name="Kavagutti S V."/>
        </authorList>
    </citation>
    <scope>NUCLEOTIDE SEQUENCE</scope>
</reference>
<protein>
    <submittedName>
        <fullName evidence="2">Unannotated protein</fullName>
    </submittedName>
</protein>
<dbReference type="EMBL" id="CAEZST010000018">
    <property type="protein sequence ID" value="CAB4549922.1"/>
    <property type="molecule type" value="Genomic_DNA"/>
</dbReference>
<evidence type="ECO:0000313" key="2">
    <source>
        <dbReference type="EMBL" id="CAB4549922.1"/>
    </source>
</evidence>
<evidence type="ECO:0000256" key="1">
    <source>
        <dbReference type="SAM" id="Phobius"/>
    </source>
</evidence>
<keyword evidence="1" id="KW-0812">Transmembrane</keyword>
<keyword evidence="1" id="KW-0472">Membrane</keyword>
<name>A0A6J6CEV7_9ZZZZ</name>
<sequence length="237" mass="25521">MTQYTTRRELREAERRGVVITESPVEVAPAPPASPSMDLKNLTRRQLKEMGFFDNPEKLAAYQSTVVSAPTVVEPQREVRAEIQAPSAPVALQVPDIDFPKTDFNEQNYLSEPTTASIVLERAPEAIVLPIDTGEINITNSISVVTDPITSPNTGNFDGSELDQIIVSDDAVTGIISVVEPISALDLIDQRAASGVVPASVLSRGWWRPWAIGIGAILMTVAAVVSIIFMLNAVGSN</sequence>
<accession>A0A6J6CEV7</accession>
<feature type="transmembrane region" description="Helical" evidence="1">
    <location>
        <begin position="210"/>
        <end position="231"/>
    </location>
</feature>
<proteinExistence type="predicted"/>
<gene>
    <name evidence="2" type="ORF">UFOPK1503_00965</name>
</gene>
<dbReference type="AlphaFoldDB" id="A0A6J6CEV7"/>